<dbReference type="EMBL" id="CAJFCV020000002">
    <property type="protein sequence ID" value="CAG9098496.1"/>
    <property type="molecule type" value="Genomic_DNA"/>
</dbReference>
<evidence type="ECO:0000313" key="6">
    <source>
        <dbReference type="WBParaSite" id="BXY_1721300.1"/>
    </source>
</evidence>
<proteinExistence type="predicted"/>
<name>A0A1I7SVY3_BURXY</name>
<dbReference type="WBParaSite" id="BXY_1721300.1">
    <property type="protein sequence ID" value="BXY_1721300.1"/>
    <property type="gene ID" value="BXY_1721300"/>
</dbReference>
<dbReference type="Proteomes" id="UP000095284">
    <property type="component" value="Unplaced"/>
</dbReference>
<dbReference type="AlphaFoldDB" id="A0A1I7SVY3"/>
<keyword evidence="5" id="KW-1185">Reference proteome</keyword>
<dbReference type="Proteomes" id="UP000582659">
    <property type="component" value="Unassembled WGS sequence"/>
</dbReference>
<evidence type="ECO:0000313" key="3">
    <source>
        <dbReference type="EMBL" id="CAD5216005.1"/>
    </source>
</evidence>
<gene>
    <name evidence="3" type="ORF">BXYJ_LOCUS4313</name>
</gene>
<dbReference type="Proteomes" id="UP000659654">
    <property type="component" value="Unassembled WGS sequence"/>
</dbReference>
<keyword evidence="2" id="KW-0812">Transmembrane</keyword>
<evidence type="ECO:0000313" key="4">
    <source>
        <dbReference type="Proteomes" id="UP000095284"/>
    </source>
</evidence>
<dbReference type="OrthoDB" id="5782115at2759"/>
<accession>A0A1I7SVY3</accession>
<keyword evidence="2" id="KW-0472">Membrane</keyword>
<evidence type="ECO:0000256" key="2">
    <source>
        <dbReference type="SAM" id="Phobius"/>
    </source>
</evidence>
<sequence>MGFKDPRDPRDPWAWRNTWTGEARTSYDELWVVIPLVALVSVICFLLLLPLMVYKFCPFMMNKKFKDCFEKFLQVLHDVGKEKTLKNTNEVSFDNPSFVRPSYHHVEQGQGGQKLPIHLRSSTRSLRKKEYERKRRTRSCPQRREHAI</sequence>
<feature type="region of interest" description="Disordered" evidence="1">
    <location>
        <begin position="126"/>
        <end position="148"/>
    </location>
</feature>
<feature type="transmembrane region" description="Helical" evidence="2">
    <location>
        <begin position="30"/>
        <end position="54"/>
    </location>
</feature>
<keyword evidence="2" id="KW-1133">Transmembrane helix</keyword>
<evidence type="ECO:0000256" key="1">
    <source>
        <dbReference type="SAM" id="MobiDB-lite"/>
    </source>
</evidence>
<protein>
    <submittedName>
        <fullName evidence="3">(pine wood nematode) hypothetical protein</fullName>
    </submittedName>
</protein>
<reference evidence="6" key="1">
    <citation type="submission" date="2016-11" db="UniProtKB">
        <authorList>
            <consortium name="WormBaseParasite"/>
        </authorList>
    </citation>
    <scope>IDENTIFICATION</scope>
</reference>
<dbReference type="EMBL" id="CAJFDI010000002">
    <property type="protein sequence ID" value="CAD5216005.1"/>
    <property type="molecule type" value="Genomic_DNA"/>
</dbReference>
<evidence type="ECO:0000313" key="5">
    <source>
        <dbReference type="Proteomes" id="UP000659654"/>
    </source>
</evidence>
<reference evidence="3" key="2">
    <citation type="submission" date="2020-09" db="EMBL/GenBank/DDBJ databases">
        <authorList>
            <person name="Kikuchi T."/>
        </authorList>
    </citation>
    <scope>NUCLEOTIDE SEQUENCE</scope>
    <source>
        <strain evidence="3">Ka4C1</strain>
    </source>
</reference>
<organism evidence="4 6">
    <name type="scientific">Bursaphelenchus xylophilus</name>
    <name type="common">Pinewood nematode worm</name>
    <name type="synonym">Aphelenchoides xylophilus</name>
    <dbReference type="NCBI Taxonomy" id="6326"/>
    <lineage>
        <taxon>Eukaryota</taxon>
        <taxon>Metazoa</taxon>
        <taxon>Ecdysozoa</taxon>
        <taxon>Nematoda</taxon>
        <taxon>Chromadorea</taxon>
        <taxon>Rhabditida</taxon>
        <taxon>Tylenchina</taxon>
        <taxon>Tylenchomorpha</taxon>
        <taxon>Aphelenchoidea</taxon>
        <taxon>Aphelenchoididae</taxon>
        <taxon>Bursaphelenchus</taxon>
    </lineage>
</organism>